<evidence type="ECO:0000313" key="2">
    <source>
        <dbReference type="EMBL" id="KKN08321.1"/>
    </source>
</evidence>
<dbReference type="Gene3D" id="3.90.320.10">
    <property type="match status" value="1"/>
</dbReference>
<feature type="domain" description="PD-(D/E)XK endonuclease-like" evidence="1">
    <location>
        <begin position="11"/>
        <end position="269"/>
    </location>
</feature>
<accession>A0A0F9Q512</accession>
<name>A0A0F9Q512_9ZZZZ</name>
<dbReference type="InterPro" id="IPR038726">
    <property type="entry name" value="PDDEXK_AddAB-type"/>
</dbReference>
<reference evidence="2" key="1">
    <citation type="journal article" date="2015" name="Nature">
        <title>Complex archaea that bridge the gap between prokaryotes and eukaryotes.</title>
        <authorList>
            <person name="Spang A."/>
            <person name="Saw J.H."/>
            <person name="Jorgensen S.L."/>
            <person name="Zaremba-Niedzwiedzka K."/>
            <person name="Martijn J."/>
            <person name="Lind A.E."/>
            <person name="van Eijk R."/>
            <person name="Schleper C."/>
            <person name="Guy L."/>
            <person name="Ettema T.J."/>
        </authorList>
    </citation>
    <scope>NUCLEOTIDE SEQUENCE</scope>
</reference>
<dbReference type="Pfam" id="PF12705">
    <property type="entry name" value="PDDEXK_1"/>
    <property type="match status" value="1"/>
</dbReference>
<protein>
    <recommendedName>
        <fullName evidence="1">PD-(D/E)XK endonuclease-like domain-containing protein</fullName>
    </recommendedName>
</protein>
<sequence>MSGNHDGSKPHLSPTQINMIQRCAAQWMYRYDLGFKVPPGLAMITGSAVDSGSNHNMEQKIESHEDLPVDDVLDAFATSFEARKHEAELKKGEEPGEFKDRGARALKAFQEELAPTIQPAAVQDKALLTIPNFSFDLMVVPDIIQEGPGGPEDKEIPRDMKFSGKSPDGVKSGNIILRPAHYLQIVCYALARSAMTGKVIVQGFIDYCVGTKTTAKAIAAPISFSDQDFKYVQSMIGLAARQIELKVFPPNRQNQMCSRKFCGYWEMCEKDFGGRVKE</sequence>
<evidence type="ECO:0000259" key="1">
    <source>
        <dbReference type="Pfam" id="PF12705"/>
    </source>
</evidence>
<dbReference type="EMBL" id="LAZR01004470">
    <property type="protein sequence ID" value="KKN08321.1"/>
    <property type="molecule type" value="Genomic_DNA"/>
</dbReference>
<dbReference type="AlphaFoldDB" id="A0A0F9Q512"/>
<gene>
    <name evidence="2" type="ORF">LCGC14_1057840</name>
</gene>
<organism evidence="2">
    <name type="scientific">marine sediment metagenome</name>
    <dbReference type="NCBI Taxonomy" id="412755"/>
    <lineage>
        <taxon>unclassified sequences</taxon>
        <taxon>metagenomes</taxon>
        <taxon>ecological metagenomes</taxon>
    </lineage>
</organism>
<dbReference type="InterPro" id="IPR011604">
    <property type="entry name" value="PDDEXK-like_dom_sf"/>
</dbReference>
<proteinExistence type="predicted"/>
<comment type="caution">
    <text evidence="2">The sequence shown here is derived from an EMBL/GenBank/DDBJ whole genome shotgun (WGS) entry which is preliminary data.</text>
</comment>